<dbReference type="Proteomes" id="UP001162162">
    <property type="component" value="Unassembled WGS sequence"/>
</dbReference>
<feature type="domain" description="tRNA synthetases class I catalytic" evidence="5">
    <location>
        <begin position="33"/>
        <end position="110"/>
    </location>
</feature>
<dbReference type="Pfam" id="PF01406">
    <property type="entry name" value="tRNA-synt_1e"/>
    <property type="match status" value="1"/>
</dbReference>
<dbReference type="InterPro" id="IPR024909">
    <property type="entry name" value="Cys-tRNA/MSH_ligase"/>
</dbReference>
<dbReference type="GO" id="GO:0006423">
    <property type="term" value="P:cysteinyl-tRNA aminoacylation"/>
    <property type="evidence" value="ECO:0007669"/>
    <property type="project" value="TreeGrafter"/>
</dbReference>
<reference evidence="6" key="1">
    <citation type="journal article" date="2023" name="Insect Mol. Biol.">
        <title>Genome sequencing provides insights into the evolution of gene families encoding plant cell wall-degrading enzymes in longhorned beetles.</title>
        <authorList>
            <person name="Shin N.R."/>
            <person name="Okamura Y."/>
            <person name="Kirsch R."/>
            <person name="Pauchet Y."/>
        </authorList>
    </citation>
    <scope>NUCLEOTIDE SEQUENCE</scope>
    <source>
        <strain evidence="6">AMC_N1</strain>
    </source>
</reference>
<dbReference type="InterPro" id="IPR023222">
    <property type="entry name" value="PsbQ-like_dom_sf"/>
</dbReference>
<dbReference type="EMBL" id="JAPWTK010000018">
    <property type="protein sequence ID" value="KAJ8958328.1"/>
    <property type="molecule type" value="Genomic_DNA"/>
</dbReference>
<evidence type="ECO:0000313" key="6">
    <source>
        <dbReference type="EMBL" id="KAJ8958328.1"/>
    </source>
</evidence>
<dbReference type="SUPFAM" id="SSF52374">
    <property type="entry name" value="Nucleotidylyl transferase"/>
    <property type="match status" value="1"/>
</dbReference>
<dbReference type="GO" id="GO:0004817">
    <property type="term" value="F:cysteine-tRNA ligase activity"/>
    <property type="evidence" value="ECO:0007669"/>
    <property type="project" value="TreeGrafter"/>
</dbReference>
<gene>
    <name evidence="6" type="ORF">NQ318_017474</name>
</gene>
<evidence type="ECO:0000256" key="3">
    <source>
        <dbReference type="ARBA" id="ARBA00022840"/>
    </source>
</evidence>
<dbReference type="InterPro" id="IPR014729">
    <property type="entry name" value="Rossmann-like_a/b/a_fold"/>
</dbReference>
<keyword evidence="2" id="KW-0547">Nucleotide-binding</keyword>
<evidence type="ECO:0000313" key="7">
    <source>
        <dbReference type="Proteomes" id="UP001162162"/>
    </source>
</evidence>
<accession>A0AAV8Z576</accession>
<dbReference type="SUPFAM" id="SSF101112">
    <property type="entry name" value="Oxygen-evolving enhancer protein 3"/>
    <property type="match status" value="1"/>
</dbReference>
<sequence length="201" mass="23555">MSKRVQPSWSPPNSVERPVLKLFNSLTRQKEVFVPISGKRVTWYSCGPTVYDASHMGHARSYITFDILRRILSDYFGYDVFYAMNITDVDDKIIKRARQNYLFEQYASERRPLESVISDAKQVLQCFLNRIKTTTDLDKKQMYEKLLVRLTSSVEELESAVKSGDNSKVEDAQQKFIRECRDPLSEWLDNKKELRYLGPTY</sequence>
<evidence type="ECO:0000256" key="2">
    <source>
        <dbReference type="ARBA" id="ARBA00022741"/>
    </source>
</evidence>
<evidence type="ECO:0000256" key="4">
    <source>
        <dbReference type="ARBA" id="ARBA00023078"/>
    </source>
</evidence>
<dbReference type="Gene3D" id="3.40.50.620">
    <property type="entry name" value="HUPs"/>
    <property type="match status" value="1"/>
</dbReference>
<dbReference type="GO" id="GO:0005737">
    <property type="term" value="C:cytoplasm"/>
    <property type="evidence" value="ECO:0007669"/>
    <property type="project" value="TreeGrafter"/>
</dbReference>
<dbReference type="InterPro" id="IPR032678">
    <property type="entry name" value="tRNA-synt_1_cat_dom"/>
</dbReference>
<proteinExistence type="predicted"/>
<keyword evidence="1" id="KW-0436">Ligase</keyword>
<comment type="caution">
    <text evidence="6">The sequence shown here is derived from an EMBL/GenBank/DDBJ whole genome shotgun (WGS) entry which is preliminary data.</text>
</comment>
<keyword evidence="3" id="KW-0067">ATP-binding</keyword>
<keyword evidence="7" id="KW-1185">Reference proteome</keyword>
<evidence type="ECO:0000259" key="5">
    <source>
        <dbReference type="Pfam" id="PF01406"/>
    </source>
</evidence>
<protein>
    <recommendedName>
        <fullName evidence="5">tRNA synthetases class I catalytic domain-containing protein</fullName>
    </recommendedName>
</protein>
<dbReference type="GO" id="GO:0005524">
    <property type="term" value="F:ATP binding"/>
    <property type="evidence" value="ECO:0007669"/>
    <property type="project" value="UniProtKB-KW"/>
</dbReference>
<dbReference type="PANTHER" id="PTHR10890:SF3">
    <property type="entry name" value="CYSTEINE--TRNA LIGASE, CYTOPLASMIC"/>
    <property type="match status" value="1"/>
</dbReference>
<evidence type="ECO:0000256" key="1">
    <source>
        <dbReference type="ARBA" id="ARBA00022598"/>
    </source>
</evidence>
<name>A0AAV8Z576_9CUCU</name>
<keyword evidence="4" id="KW-0793">Thylakoid</keyword>
<organism evidence="6 7">
    <name type="scientific">Aromia moschata</name>
    <dbReference type="NCBI Taxonomy" id="1265417"/>
    <lineage>
        <taxon>Eukaryota</taxon>
        <taxon>Metazoa</taxon>
        <taxon>Ecdysozoa</taxon>
        <taxon>Arthropoda</taxon>
        <taxon>Hexapoda</taxon>
        <taxon>Insecta</taxon>
        <taxon>Pterygota</taxon>
        <taxon>Neoptera</taxon>
        <taxon>Endopterygota</taxon>
        <taxon>Coleoptera</taxon>
        <taxon>Polyphaga</taxon>
        <taxon>Cucujiformia</taxon>
        <taxon>Chrysomeloidea</taxon>
        <taxon>Cerambycidae</taxon>
        <taxon>Cerambycinae</taxon>
        <taxon>Callichromatini</taxon>
        <taxon>Aromia</taxon>
    </lineage>
</organism>
<dbReference type="PANTHER" id="PTHR10890">
    <property type="entry name" value="CYSTEINYL-TRNA SYNTHETASE"/>
    <property type="match status" value="1"/>
</dbReference>
<dbReference type="AlphaFoldDB" id="A0AAV8Z576"/>